<sequence>MGLTTEVMKNTAGVLVVVGSGGIGLAIARRMGSGHHIVLADFSERQLETSAQALREEGQIVDTVQTDVSNMESVQNLVQHVAKIDSIRAIAHTAGLSPVQASADQIYQVDLLGAAQVIEGFYPYVTAGTAMVVISSIAGHGKHSEVSPEFEKHLAIAPSNELLLRPEFDTSTDNSDEAAKEYVSRMIAYSVSKRANIVRVQAAASAWEIAGPIGGPAIKEAISRIPAKRIGSPIEIANVVAFLSSPEASFITGNDIIVDGGWVSSDKWAEATLAAVK</sequence>
<evidence type="ECO:0000313" key="5">
    <source>
        <dbReference type="EMBL" id="KAJ5377037.1"/>
    </source>
</evidence>
<reference evidence="5" key="2">
    <citation type="journal article" date="2023" name="IMA Fungus">
        <title>Comparative genomic study of the Penicillium genus elucidates a diverse pangenome and 15 lateral gene transfer events.</title>
        <authorList>
            <person name="Petersen C."/>
            <person name="Sorensen T."/>
            <person name="Nielsen M.R."/>
            <person name="Sondergaard T.E."/>
            <person name="Sorensen J.L."/>
            <person name="Fitzpatrick D.A."/>
            <person name="Frisvad J.C."/>
            <person name="Nielsen K.L."/>
        </authorList>
    </citation>
    <scope>NUCLEOTIDE SEQUENCE</scope>
    <source>
        <strain evidence="5">IBT 29677</strain>
    </source>
</reference>
<keyword evidence="4" id="KW-0812">Transmembrane</keyword>
<evidence type="ECO:0000256" key="4">
    <source>
        <dbReference type="SAM" id="Phobius"/>
    </source>
</evidence>
<dbReference type="PANTHER" id="PTHR43477">
    <property type="entry name" value="DIHYDROANTICAPSIN 7-DEHYDROGENASE"/>
    <property type="match status" value="1"/>
</dbReference>
<protein>
    <submittedName>
        <fullName evidence="5">Uncharacterized protein</fullName>
    </submittedName>
</protein>
<evidence type="ECO:0000256" key="1">
    <source>
        <dbReference type="ARBA" id="ARBA00006484"/>
    </source>
</evidence>
<dbReference type="SUPFAM" id="SSF51735">
    <property type="entry name" value="NAD(P)-binding Rossmann-fold domains"/>
    <property type="match status" value="1"/>
</dbReference>
<feature type="transmembrane region" description="Helical" evidence="4">
    <location>
        <begin position="12"/>
        <end position="28"/>
    </location>
</feature>
<evidence type="ECO:0000256" key="3">
    <source>
        <dbReference type="ARBA" id="ARBA00023002"/>
    </source>
</evidence>
<accession>A0A9W9VCL3</accession>
<keyword evidence="2" id="KW-0521">NADP</keyword>
<dbReference type="Proteomes" id="UP001147747">
    <property type="component" value="Unassembled WGS sequence"/>
</dbReference>
<reference evidence="5" key="1">
    <citation type="submission" date="2022-12" db="EMBL/GenBank/DDBJ databases">
        <authorList>
            <person name="Petersen C."/>
        </authorList>
    </citation>
    <scope>NUCLEOTIDE SEQUENCE</scope>
    <source>
        <strain evidence="5">IBT 29677</strain>
    </source>
</reference>
<dbReference type="Pfam" id="PF00106">
    <property type="entry name" value="adh_short"/>
    <property type="match status" value="1"/>
</dbReference>
<dbReference type="OrthoDB" id="5840532at2759"/>
<organism evidence="5 6">
    <name type="scientific">Penicillium cosmopolitanum</name>
    <dbReference type="NCBI Taxonomy" id="1131564"/>
    <lineage>
        <taxon>Eukaryota</taxon>
        <taxon>Fungi</taxon>
        <taxon>Dikarya</taxon>
        <taxon>Ascomycota</taxon>
        <taxon>Pezizomycotina</taxon>
        <taxon>Eurotiomycetes</taxon>
        <taxon>Eurotiomycetidae</taxon>
        <taxon>Eurotiales</taxon>
        <taxon>Aspergillaceae</taxon>
        <taxon>Penicillium</taxon>
    </lineage>
</organism>
<dbReference type="InterPro" id="IPR051122">
    <property type="entry name" value="SDR_DHRS6-like"/>
</dbReference>
<dbReference type="AlphaFoldDB" id="A0A9W9VCL3"/>
<dbReference type="GeneID" id="81377540"/>
<gene>
    <name evidence="5" type="ORF">N7509_013923</name>
</gene>
<comment type="similarity">
    <text evidence="1">Belongs to the short-chain dehydrogenases/reductases (SDR) family.</text>
</comment>
<dbReference type="RefSeq" id="XP_056482067.1">
    <property type="nucleotide sequence ID" value="XM_056638560.1"/>
</dbReference>
<keyword evidence="6" id="KW-1185">Reference proteome</keyword>
<dbReference type="InterPro" id="IPR036291">
    <property type="entry name" value="NAD(P)-bd_dom_sf"/>
</dbReference>
<dbReference type="PRINTS" id="PR00081">
    <property type="entry name" value="GDHRDH"/>
</dbReference>
<comment type="caution">
    <text evidence="5">The sequence shown here is derived from an EMBL/GenBank/DDBJ whole genome shotgun (WGS) entry which is preliminary data.</text>
</comment>
<dbReference type="CDD" id="cd05233">
    <property type="entry name" value="SDR_c"/>
    <property type="match status" value="1"/>
</dbReference>
<dbReference type="PANTHER" id="PTHR43477:SF1">
    <property type="entry name" value="DIHYDROANTICAPSIN 7-DEHYDROGENASE"/>
    <property type="match status" value="1"/>
</dbReference>
<evidence type="ECO:0000313" key="6">
    <source>
        <dbReference type="Proteomes" id="UP001147747"/>
    </source>
</evidence>
<dbReference type="Gene3D" id="3.40.50.720">
    <property type="entry name" value="NAD(P)-binding Rossmann-like Domain"/>
    <property type="match status" value="1"/>
</dbReference>
<keyword evidence="3" id="KW-0560">Oxidoreductase</keyword>
<keyword evidence="4" id="KW-1133">Transmembrane helix</keyword>
<name>A0A9W9VCL3_9EURO</name>
<dbReference type="EMBL" id="JAPZBU010000012">
    <property type="protein sequence ID" value="KAJ5377037.1"/>
    <property type="molecule type" value="Genomic_DNA"/>
</dbReference>
<dbReference type="Pfam" id="PF13561">
    <property type="entry name" value="adh_short_C2"/>
    <property type="match status" value="1"/>
</dbReference>
<evidence type="ECO:0000256" key="2">
    <source>
        <dbReference type="ARBA" id="ARBA00022857"/>
    </source>
</evidence>
<dbReference type="GO" id="GO:0016491">
    <property type="term" value="F:oxidoreductase activity"/>
    <property type="evidence" value="ECO:0007669"/>
    <property type="project" value="UniProtKB-KW"/>
</dbReference>
<dbReference type="InterPro" id="IPR002347">
    <property type="entry name" value="SDR_fam"/>
</dbReference>
<keyword evidence="4" id="KW-0472">Membrane</keyword>
<proteinExistence type="inferred from homology"/>